<organism evidence="1 2">
    <name type="scientific">Noviluteimonas caseinilytica</name>
    <dbReference type="NCBI Taxonomy" id="2675101"/>
    <lineage>
        <taxon>Bacteria</taxon>
        <taxon>Pseudomonadati</taxon>
        <taxon>Pseudomonadota</taxon>
        <taxon>Gammaproteobacteria</taxon>
        <taxon>Lysobacterales</taxon>
        <taxon>Lysobacteraceae</taxon>
        <taxon>Noviluteimonas</taxon>
    </lineage>
</organism>
<reference evidence="1 2" key="1">
    <citation type="submission" date="2021-03" db="EMBL/GenBank/DDBJ databases">
        <title>Complete Genome Sequences of Two Lysobacter Strains Isolated from Sea Water (Lysobacter caseinilyticus) and Soil (Lysobacter helvus) in South Korea.</title>
        <authorList>
            <person name="Watanabe Y."/>
            <person name="Arakawa K."/>
        </authorList>
    </citation>
    <scope>NUCLEOTIDE SEQUENCE [LARGE SCALE GENOMIC DNA]</scope>
    <source>
        <strain evidence="1 2">KVB24</strain>
    </source>
</reference>
<evidence type="ECO:0008006" key="3">
    <source>
        <dbReference type="Google" id="ProtNLM"/>
    </source>
</evidence>
<sequence length="100" mass="11423">MWRFDQTPYSAALVSKSVVYDGHPILFVTHDDDDHGWQFLDGADPPSDVVVVEMCLPVEMDPTLLDLADLAPGWCAWRDSIDVPWTREPLREEIAFEHPE</sequence>
<evidence type="ECO:0000313" key="1">
    <source>
        <dbReference type="EMBL" id="BCT93311.1"/>
    </source>
</evidence>
<gene>
    <name evidence="1" type="ORF">LYSCAS_23350</name>
</gene>
<evidence type="ECO:0000313" key="2">
    <source>
        <dbReference type="Proteomes" id="UP000681317"/>
    </source>
</evidence>
<proteinExistence type="predicted"/>
<name>A0ABN6FUD0_9GAMM</name>
<dbReference type="Proteomes" id="UP000681317">
    <property type="component" value="Chromosome"/>
</dbReference>
<keyword evidence="2" id="KW-1185">Reference proteome</keyword>
<dbReference type="EMBL" id="AP024545">
    <property type="protein sequence ID" value="BCT93311.1"/>
    <property type="molecule type" value="Genomic_DNA"/>
</dbReference>
<protein>
    <recommendedName>
        <fullName evidence="3">DUF2185 domain-containing protein</fullName>
    </recommendedName>
</protein>
<accession>A0ABN6FUD0</accession>